<reference evidence="7" key="1">
    <citation type="journal article" date="2019" name="Int. J. Syst. Evol. Microbiol.">
        <title>The Global Catalogue of Microorganisms (GCM) 10K type strain sequencing project: providing services to taxonomists for standard genome sequencing and annotation.</title>
        <authorList>
            <consortium name="The Broad Institute Genomics Platform"/>
            <consortium name="The Broad Institute Genome Sequencing Center for Infectious Disease"/>
            <person name="Wu L."/>
            <person name="Ma J."/>
        </authorList>
    </citation>
    <scope>NUCLEOTIDE SEQUENCE [LARGE SCALE GENOMIC DNA]</scope>
    <source>
        <strain evidence="7">TISTR 1535</strain>
    </source>
</reference>
<gene>
    <name evidence="6" type="ORF">ACFSUO_08825</name>
</gene>
<dbReference type="PANTHER" id="PTHR42711">
    <property type="entry name" value="ABC TRANSPORTER ATP-BINDING PROTEIN"/>
    <property type="match status" value="1"/>
</dbReference>
<evidence type="ECO:0000259" key="5">
    <source>
        <dbReference type="Pfam" id="PF13732"/>
    </source>
</evidence>
<comment type="caution">
    <text evidence="6">The sequence shown here is derived from an EMBL/GenBank/DDBJ whole genome shotgun (WGS) entry which is preliminary data.</text>
</comment>
<feature type="domain" description="Daunorubicin resistance ATP-binding protein DrrA1/2-like C-terminal" evidence="5">
    <location>
        <begin position="74"/>
        <end position="156"/>
    </location>
</feature>
<dbReference type="InterPro" id="IPR025302">
    <property type="entry name" value="DrrA1/2-like_C"/>
</dbReference>
<evidence type="ECO:0000256" key="4">
    <source>
        <dbReference type="ARBA" id="ARBA00022840"/>
    </source>
</evidence>
<dbReference type="EMBL" id="JBHUNA010000019">
    <property type="protein sequence ID" value="MFD2761072.1"/>
    <property type="molecule type" value="Genomic_DNA"/>
</dbReference>
<dbReference type="Gene3D" id="3.40.50.300">
    <property type="entry name" value="P-loop containing nucleotide triphosphate hydrolases"/>
    <property type="match status" value="1"/>
</dbReference>
<evidence type="ECO:0000313" key="6">
    <source>
        <dbReference type="EMBL" id="MFD2761072.1"/>
    </source>
</evidence>
<evidence type="ECO:0000256" key="1">
    <source>
        <dbReference type="ARBA" id="ARBA00005417"/>
    </source>
</evidence>
<dbReference type="PANTHER" id="PTHR42711:SF5">
    <property type="entry name" value="ABC TRANSPORTER ATP-BINDING PROTEIN NATA"/>
    <property type="match status" value="1"/>
</dbReference>
<dbReference type="InterPro" id="IPR050763">
    <property type="entry name" value="ABC_transporter_ATP-binding"/>
</dbReference>
<proteinExistence type="inferred from homology"/>
<accession>A0ABW5V513</accession>
<dbReference type="Proteomes" id="UP001597502">
    <property type="component" value="Unassembled WGS sequence"/>
</dbReference>
<evidence type="ECO:0000256" key="3">
    <source>
        <dbReference type="ARBA" id="ARBA00022741"/>
    </source>
</evidence>
<dbReference type="InterPro" id="IPR027417">
    <property type="entry name" value="P-loop_NTPase"/>
</dbReference>
<dbReference type="GO" id="GO:0005524">
    <property type="term" value="F:ATP binding"/>
    <property type="evidence" value="ECO:0007669"/>
    <property type="project" value="UniProtKB-KW"/>
</dbReference>
<keyword evidence="4 6" id="KW-0067">ATP-binding</keyword>
<dbReference type="Pfam" id="PF13732">
    <property type="entry name" value="DrrA1-3_C"/>
    <property type="match status" value="1"/>
</dbReference>
<dbReference type="SUPFAM" id="SSF52540">
    <property type="entry name" value="P-loop containing nucleoside triphosphate hydrolases"/>
    <property type="match status" value="1"/>
</dbReference>
<keyword evidence="3" id="KW-0547">Nucleotide-binding</keyword>
<organism evidence="6 7">
    <name type="scientific">Lentibacillus juripiscarius</name>
    <dbReference type="NCBI Taxonomy" id="257446"/>
    <lineage>
        <taxon>Bacteria</taxon>
        <taxon>Bacillati</taxon>
        <taxon>Bacillota</taxon>
        <taxon>Bacilli</taxon>
        <taxon>Bacillales</taxon>
        <taxon>Bacillaceae</taxon>
        <taxon>Lentibacillus</taxon>
    </lineage>
</organism>
<protein>
    <submittedName>
        <fullName evidence="6">ABC transporter ATP-binding protein</fullName>
    </submittedName>
</protein>
<comment type="similarity">
    <text evidence="1">Belongs to the ABC transporter superfamily.</text>
</comment>
<keyword evidence="7" id="KW-1185">Reference proteome</keyword>
<sequence>MQFISAVIHKPKLLILDEPFSGLDPINVELLKEAVIDLKNQGTSIVFSSHRMDHVEELCEHLCILHKGKPVVHGELKEIKRSFGKKNLIVHADFSVEFLKGYAGVLRYKTVAEGCELQIESETVAKEIFTELNGKGFVRKFELEEPSLNDIFIEKAGASYE</sequence>
<evidence type="ECO:0000256" key="2">
    <source>
        <dbReference type="ARBA" id="ARBA00022448"/>
    </source>
</evidence>
<evidence type="ECO:0000313" key="7">
    <source>
        <dbReference type="Proteomes" id="UP001597502"/>
    </source>
</evidence>
<keyword evidence="2" id="KW-0813">Transport</keyword>
<name>A0ABW5V513_9BACI</name>